<gene>
    <name evidence="1" type="ORF">COS21_02575</name>
</gene>
<dbReference type="Proteomes" id="UP000229030">
    <property type="component" value="Unassembled WGS sequence"/>
</dbReference>
<evidence type="ECO:0000313" key="1">
    <source>
        <dbReference type="EMBL" id="PIV46954.1"/>
    </source>
</evidence>
<organism evidence="1 2">
    <name type="scientific">bacterium (Candidatus Gribaldobacteria) CG02_land_8_20_14_3_00_41_15</name>
    <dbReference type="NCBI Taxonomy" id="2014270"/>
    <lineage>
        <taxon>Bacteria</taxon>
        <taxon>Candidatus Gribaldobacteria</taxon>
    </lineage>
</organism>
<accession>A0A2M7DDK4</accession>
<evidence type="ECO:0008006" key="3">
    <source>
        <dbReference type="Google" id="ProtNLM"/>
    </source>
</evidence>
<comment type="caution">
    <text evidence="1">The sequence shown here is derived from an EMBL/GenBank/DDBJ whole genome shotgun (WGS) entry which is preliminary data.</text>
</comment>
<dbReference type="AlphaFoldDB" id="A0A2M7DDK4"/>
<evidence type="ECO:0000313" key="2">
    <source>
        <dbReference type="Proteomes" id="UP000229030"/>
    </source>
</evidence>
<proteinExistence type="predicted"/>
<dbReference type="EMBL" id="PETV01000070">
    <property type="protein sequence ID" value="PIV46954.1"/>
    <property type="molecule type" value="Genomic_DNA"/>
</dbReference>
<protein>
    <recommendedName>
        <fullName evidence="3">PIN domain-containing protein</fullName>
    </recommendedName>
</protein>
<sequence>MIEYENSKNPFLDRKDWINSYLSQANYYQEINLTIKKEAERIQGYGVGVIDSLHLATAKFANVDYFLTCDMGIIKKYQGKIMVINPVDFINFLTNK</sequence>
<dbReference type="InterPro" id="IPR029060">
    <property type="entry name" value="PIN-like_dom_sf"/>
</dbReference>
<reference evidence="2" key="1">
    <citation type="submission" date="2017-09" db="EMBL/GenBank/DDBJ databases">
        <title>Depth-based differentiation of microbial function through sediment-hosted aquifers and enrichment of novel symbionts in the deep terrestrial subsurface.</title>
        <authorList>
            <person name="Probst A.J."/>
            <person name="Ladd B."/>
            <person name="Jarett J.K."/>
            <person name="Geller-Mcgrath D.E."/>
            <person name="Sieber C.M.K."/>
            <person name="Emerson J.B."/>
            <person name="Anantharaman K."/>
            <person name="Thomas B.C."/>
            <person name="Malmstrom R."/>
            <person name="Stieglmeier M."/>
            <person name="Klingl A."/>
            <person name="Woyke T."/>
            <person name="Ryan C.M."/>
            <person name="Banfield J.F."/>
        </authorList>
    </citation>
    <scope>NUCLEOTIDE SEQUENCE [LARGE SCALE GENOMIC DNA]</scope>
</reference>
<dbReference type="SUPFAM" id="SSF88723">
    <property type="entry name" value="PIN domain-like"/>
    <property type="match status" value="1"/>
</dbReference>
<name>A0A2M7DDK4_9BACT</name>